<evidence type="ECO:0000313" key="6">
    <source>
        <dbReference type="EMBL" id="KAF9484972.1"/>
    </source>
</evidence>
<dbReference type="CDD" id="cd01389">
    <property type="entry name" value="HMG-box_ROX1-like"/>
    <property type="match status" value="1"/>
</dbReference>
<accession>A0A9P6CZ96</accession>
<dbReference type="SUPFAM" id="SSF47095">
    <property type="entry name" value="HMG-box"/>
    <property type="match status" value="1"/>
</dbReference>
<dbReference type="GO" id="GO:0030154">
    <property type="term" value="P:cell differentiation"/>
    <property type="evidence" value="ECO:0007669"/>
    <property type="project" value="TreeGrafter"/>
</dbReference>
<feature type="compositionally biased region" description="Basic and acidic residues" evidence="4">
    <location>
        <begin position="70"/>
        <end position="81"/>
    </location>
</feature>
<keyword evidence="2" id="KW-0804">Transcription</keyword>
<keyword evidence="1 3" id="KW-0238">DNA-binding</keyword>
<name>A0A9P6CZ96_9AGAR</name>
<dbReference type="InterPro" id="IPR009071">
    <property type="entry name" value="HMG_box_dom"/>
</dbReference>
<comment type="caution">
    <text evidence="6">The sequence shown here is derived from an EMBL/GenBank/DDBJ whole genome shotgun (WGS) entry which is preliminary data.</text>
</comment>
<gene>
    <name evidence="6" type="ORF">BDN70DRAFT_917358</name>
</gene>
<evidence type="ECO:0000313" key="7">
    <source>
        <dbReference type="Proteomes" id="UP000807469"/>
    </source>
</evidence>
<feature type="DNA-binding region" description="HMG box" evidence="3">
    <location>
        <begin position="93"/>
        <end position="168"/>
    </location>
</feature>
<feature type="compositionally biased region" description="Polar residues" evidence="4">
    <location>
        <begin position="211"/>
        <end position="221"/>
    </location>
</feature>
<evidence type="ECO:0000259" key="5">
    <source>
        <dbReference type="PROSITE" id="PS50118"/>
    </source>
</evidence>
<feature type="compositionally biased region" description="Basic residues" evidence="4">
    <location>
        <begin position="170"/>
        <end position="182"/>
    </location>
</feature>
<feature type="compositionally biased region" description="Basic and acidic residues" evidence="4">
    <location>
        <begin position="160"/>
        <end position="169"/>
    </location>
</feature>
<reference evidence="6" key="1">
    <citation type="submission" date="2020-11" db="EMBL/GenBank/DDBJ databases">
        <authorList>
            <consortium name="DOE Joint Genome Institute"/>
            <person name="Ahrendt S."/>
            <person name="Riley R."/>
            <person name="Andreopoulos W."/>
            <person name="Labutti K."/>
            <person name="Pangilinan J."/>
            <person name="Ruiz-Duenas F.J."/>
            <person name="Barrasa J.M."/>
            <person name="Sanchez-Garcia M."/>
            <person name="Camarero S."/>
            <person name="Miyauchi S."/>
            <person name="Serrano A."/>
            <person name="Linde D."/>
            <person name="Babiker R."/>
            <person name="Drula E."/>
            <person name="Ayuso-Fernandez I."/>
            <person name="Pacheco R."/>
            <person name="Padilla G."/>
            <person name="Ferreira P."/>
            <person name="Barriuso J."/>
            <person name="Kellner H."/>
            <person name="Castanera R."/>
            <person name="Alfaro M."/>
            <person name="Ramirez L."/>
            <person name="Pisabarro A.G."/>
            <person name="Kuo A."/>
            <person name="Tritt A."/>
            <person name="Lipzen A."/>
            <person name="He G."/>
            <person name="Yan M."/>
            <person name="Ng V."/>
            <person name="Cullen D."/>
            <person name="Martin F."/>
            <person name="Rosso M.-N."/>
            <person name="Henrissat B."/>
            <person name="Hibbett D."/>
            <person name="Martinez A.T."/>
            <person name="Grigoriev I.V."/>
        </authorList>
    </citation>
    <scope>NUCLEOTIDE SEQUENCE</scope>
    <source>
        <strain evidence="6">CIRM-BRFM 674</strain>
    </source>
</reference>
<dbReference type="PROSITE" id="PS50118">
    <property type="entry name" value="HMG_BOX_2"/>
    <property type="match status" value="1"/>
</dbReference>
<feature type="compositionally biased region" description="Low complexity" evidence="4">
    <location>
        <begin position="60"/>
        <end position="69"/>
    </location>
</feature>
<protein>
    <recommendedName>
        <fullName evidence="5">HMG box domain-containing protein</fullName>
    </recommendedName>
</protein>
<feature type="region of interest" description="Disordered" evidence="4">
    <location>
        <begin position="112"/>
        <end position="139"/>
    </location>
</feature>
<feature type="region of interest" description="Disordered" evidence="4">
    <location>
        <begin position="160"/>
        <end position="232"/>
    </location>
</feature>
<dbReference type="PANTHER" id="PTHR10270">
    <property type="entry name" value="SOX TRANSCRIPTION FACTOR"/>
    <property type="match status" value="1"/>
</dbReference>
<dbReference type="Pfam" id="PF00505">
    <property type="entry name" value="HMG_box"/>
    <property type="match status" value="1"/>
</dbReference>
<evidence type="ECO:0000256" key="3">
    <source>
        <dbReference type="PROSITE-ProRule" id="PRU00267"/>
    </source>
</evidence>
<keyword evidence="7" id="KW-1185">Reference proteome</keyword>
<dbReference type="GO" id="GO:0000978">
    <property type="term" value="F:RNA polymerase II cis-regulatory region sequence-specific DNA binding"/>
    <property type="evidence" value="ECO:0007669"/>
    <property type="project" value="TreeGrafter"/>
</dbReference>
<feature type="domain" description="HMG box" evidence="5">
    <location>
        <begin position="93"/>
        <end position="168"/>
    </location>
</feature>
<evidence type="ECO:0000256" key="4">
    <source>
        <dbReference type="SAM" id="MobiDB-lite"/>
    </source>
</evidence>
<dbReference type="InterPro" id="IPR036910">
    <property type="entry name" value="HMG_box_dom_sf"/>
</dbReference>
<dbReference type="Gene3D" id="1.10.30.10">
    <property type="entry name" value="High mobility group box domain"/>
    <property type="match status" value="1"/>
</dbReference>
<evidence type="ECO:0000256" key="1">
    <source>
        <dbReference type="ARBA" id="ARBA00023125"/>
    </source>
</evidence>
<dbReference type="EMBL" id="MU155139">
    <property type="protein sequence ID" value="KAF9484972.1"/>
    <property type="molecule type" value="Genomic_DNA"/>
</dbReference>
<dbReference type="GO" id="GO:0005634">
    <property type="term" value="C:nucleus"/>
    <property type="evidence" value="ECO:0007669"/>
    <property type="project" value="UniProtKB-UniRule"/>
</dbReference>
<proteinExistence type="predicted"/>
<feature type="region of interest" description="Disordered" evidence="4">
    <location>
        <begin position="60"/>
        <end position="92"/>
    </location>
</feature>
<dbReference type="GO" id="GO:0001228">
    <property type="term" value="F:DNA-binding transcription activator activity, RNA polymerase II-specific"/>
    <property type="evidence" value="ECO:0007669"/>
    <property type="project" value="TreeGrafter"/>
</dbReference>
<dbReference type="OrthoDB" id="6247875at2759"/>
<dbReference type="PANTHER" id="PTHR10270:SF161">
    <property type="entry name" value="SEX-DETERMINING REGION Y PROTEIN"/>
    <property type="match status" value="1"/>
</dbReference>
<dbReference type="AlphaFoldDB" id="A0A9P6CZ96"/>
<dbReference type="InterPro" id="IPR050140">
    <property type="entry name" value="SRY-related_HMG-box_TF-like"/>
</dbReference>
<organism evidence="6 7">
    <name type="scientific">Pholiota conissans</name>
    <dbReference type="NCBI Taxonomy" id="109636"/>
    <lineage>
        <taxon>Eukaryota</taxon>
        <taxon>Fungi</taxon>
        <taxon>Dikarya</taxon>
        <taxon>Basidiomycota</taxon>
        <taxon>Agaricomycotina</taxon>
        <taxon>Agaricomycetes</taxon>
        <taxon>Agaricomycetidae</taxon>
        <taxon>Agaricales</taxon>
        <taxon>Agaricineae</taxon>
        <taxon>Strophariaceae</taxon>
        <taxon>Pholiota</taxon>
    </lineage>
</organism>
<keyword evidence="3" id="KW-0539">Nucleus</keyword>
<sequence>MSAAVSRILGWSPPDNEDFVDVPVTPSCDTMLSLQNPTFHISESNPVRRLRRTTTGIFHAASPASSTSEHSSDEAPADKPPEGNGKNTDPAWVARPRNEFILFRCDYVRKHSREGKRVRRAPGTEAEKTLSKQAAEAWHHLPPEERLYWKERANGERNEHARRYPDYRYRPKKSATGRRRQTRCSSNADGTPTQNHDASEPKSLKHPAISITRQTSTSSKGTPRRYASVPELSITEPIHRRLRSTASHGWIGVASSTAGMDHGDFSVPSREVEFLFFRYIALILIIFTQFTPMPQIVDNAPFEPSDYFSAEYVPSPVVQPGAPPLQSSSSLLNWNGARMISAPLQPTQFLSSTSVSICSLPLLEMPSSAHMLAEYTTGGNPEPVVSDAHMFDLGNSAVHYTTQGDIWMSQLELQYPSEQDVASRVPPADEVVPEPIQMDMQESSSVASSASSAAYSCSNGATLVPQVMVDYGQSSAESIPVDLLGSGTASNQENLYAMDTDEFFNHNF</sequence>
<dbReference type="Proteomes" id="UP000807469">
    <property type="component" value="Unassembled WGS sequence"/>
</dbReference>
<evidence type="ECO:0000256" key="2">
    <source>
        <dbReference type="ARBA" id="ARBA00023163"/>
    </source>
</evidence>
<feature type="compositionally biased region" description="Polar residues" evidence="4">
    <location>
        <begin position="183"/>
        <end position="196"/>
    </location>
</feature>
<dbReference type="SMART" id="SM00398">
    <property type="entry name" value="HMG"/>
    <property type="match status" value="1"/>
</dbReference>